<feature type="non-terminal residue" evidence="1">
    <location>
        <position position="53"/>
    </location>
</feature>
<accession>A0A0F9HKX0</accession>
<organism evidence="1">
    <name type="scientific">marine sediment metagenome</name>
    <dbReference type="NCBI Taxonomy" id="412755"/>
    <lineage>
        <taxon>unclassified sequences</taxon>
        <taxon>metagenomes</taxon>
        <taxon>ecological metagenomes</taxon>
    </lineage>
</organism>
<reference evidence="1" key="1">
    <citation type="journal article" date="2015" name="Nature">
        <title>Complex archaea that bridge the gap between prokaryotes and eukaryotes.</title>
        <authorList>
            <person name="Spang A."/>
            <person name="Saw J.H."/>
            <person name="Jorgensen S.L."/>
            <person name="Zaremba-Niedzwiedzka K."/>
            <person name="Martijn J."/>
            <person name="Lind A.E."/>
            <person name="van Eijk R."/>
            <person name="Schleper C."/>
            <person name="Guy L."/>
            <person name="Ettema T.J."/>
        </authorList>
    </citation>
    <scope>NUCLEOTIDE SEQUENCE</scope>
</reference>
<evidence type="ECO:0000313" key="1">
    <source>
        <dbReference type="EMBL" id="KKM15991.1"/>
    </source>
</evidence>
<protein>
    <submittedName>
        <fullName evidence="1">Uncharacterized protein</fullName>
    </submittedName>
</protein>
<name>A0A0F9HKX0_9ZZZZ</name>
<gene>
    <name evidence="1" type="ORF">LCGC14_1690320</name>
</gene>
<sequence>MENELILKWPIGLTLSQTPTGQQEMAPLDALTEERKGEIAAMLQEKLVEAFYA</sequence>
<dbReference type="EMBL" id="LAZR01014777">
    <property type="protein sequence ID" value="KKM15991.1"/>
    <property type="molecule type" value="Genomic_DNA"/>
</dbReference>
<proteinExistence type="predicted"/>
<dbReference type="AlphaFoldDB" id="A0A0F9HKX0"/>
<comment type="caution">
    <text evidence="1">The sequence shown here is derived from an EMBL/GenBank/DDBJ whole genome shotgun (WGS) entry which is preliminary data.</text>
</comment>